<feature type="region of interest" description="Disordered" evidence="1">
    <location>
        <begin position="668"/>
        <end position="694"/>
    </location>
</feature>
<gene>
    <name evidence="2" type="ORF">PCOR1329_LOCUS84892</name>
</gene>
<evidence type="ECO:0000313" key="3">
    <source>
        <dbReference type="Proteomes" id="UP001189429"/>
    </source>
</evidence>
<name>A0ABN9YI70_9DINO</name>
<accession>A0ABN9YI70</accession>
<protein>
    <submittedName>
        <fullName evidence="2">Uncharacterized protein</fullName>
    </submittedName>
</protein>
<evidence type="ECO:0000313" key="2">
    <source>
        <dbReference type="EMBL" id="CAK0910834.1"/>
    </source>
</evidence>
<dbReference type="EMBL" id="CAUYUJ010022470">
    <property type="protein sequence ID" value="CAK0910834.1"/>
    <property type="molecule type" value="Genomic_DNA"/>
</dbReference>
<feature type="region of interest" description="Disordered" evidence="1">
    <location>
        <begin position="834"/>
        <end position="869"/>
    </location>
</feature>
<feature type="compositionally biased region" description="Low complexity" evidence="1">
    <location>
        <begin position="684"/>
        <end position="694"/>
    </location>
</feature>
<sequence>MVNCDLGPNAEWVHYCSSGDGDQPCCASLEDCKHRTVVACINCMFGKAGPIPGESRWTHLLPNFRMLCLRRVVFNVGLECFDVSVGDLPDTVDGQTTVDMEATDDYQKKLKQSRVKKTAEYYNNGEHMMELPILTVLVGIYDFHLLYPMLGDPTNVTNEMGEKGKASKLDKLLRKNTSLIGQCSERRYETKYSSKPYDMHVLSLSTTTAEQKAPCIEHLLAADGDELDLYSRGIRKLFTKEELGSKECESLLRSYFMTHAFSTDVIERLNSEITHGVPKRAPATNFTQAARRNLLSQAAAIHVSNGGRHPTRPINKPLTSSMEEIERPLLLCDPSDAVECVMAQAATDSALVHPELAGSSAAAALPAGPGAAAQVSEDGVAVVPVGDQGGPIFPPCRTVSECIDVLPHENPSTNSTGRFAPGLNPYLLEKNQWLRAARALRDSPMTDEEVKQVTEEFHVFWENVADKDCHNEAYDEWVREKQQHHERERPYKYVQQWGGGSFVSPISSDEFCKHIKGSKGWPGDADVTDANHEEGLAKANYFVDFGPSKSTNLWSLGARPHNVNPMKVAGGRLKFTLVEKGISNVIARLNRISDKFKVVNAQTSDEFVRECCELFSAMELCEVEWGPIDVDGTLLWVEVKSATALGTLWKEGLRVPLGSAAAKRKDTSASTFKKMKTDDPLNPSSDTAKTSSSCAASTKAANGKVDPTSACGPIAAAVTGGPEGALGSDAAVAASLGAAGAADAGADEGFQLGALDGEFAVALDEMDVADQEDAEIHGGDDDMTELLDTWGGNQEDHHDERPDDGEIDLDDPHPAHVGALAKMYEELFKWLFGGDPNNDGDSKDQRREKARIHMDSARSRWYAKKPAAK</sequence>
<comment type="caution">
    <text evidence="2">The sequence shown here is derived from an EMBL/GenBank/DDBJ whole genome shotgun (WGS) entry which is preliminary data.</text>
</comment>
<dbReference type="Proteomes" id="UP001189429">
    <property type="component" value="Unassembled WGS sequence"/>
</dbReference>
<proteinExistence type="predicted"/>
<feature type="compositionally biased region" description="Basic and acidic residues" evidence="1">
    <location>
        <begin position="840"/>
        <end position="858"/>
    </location>
</feature>
<reference evidence="2" key="1">
    <citation type="submission" date="2023-10" db="EMBL/GenBank/DDBJ databases">
        <authorList>
            <person name="Chen Y."/>
            <person name="Shah S."/>
            <person name="Dougan E. K."/>
            <person name="Thang M."/>
            <person name="Chan C."/>
        </authorList>
    </citation>
    <scope>NUCLEOTIDE SEQUENCE [LARGE SCALE GENOMIC DNA]</scope>
</reference>
<organism evidence="2 3">
    <name type="scientific">Prorocentrum cordatum</name>
    <dbReference type="NCBI Taxonomy" id="2364126"/>
    <lineage>
        <taxon>Eukaryota</taxon>
        <taxon>Sar</taxon>
        <taxon>Alveolata</taxon>
        <taxon>Dinophyceae</taxon>
        <taxon>Prorocentrales</taxon>
        <taxon>Prorocentraceae</taxon>
        <taxon>Prorocentrum</taxon>
    </lineage>
</organism>
<evidence type="ECO:0000256" key="1">
    <source>
        <dbReference type="SAM" id="MobiDB-lite"/>
    </source>
</evidence>
<keyword evidence="3" id="KW-1185">Reference proteome</keyword>